<accession>A0AAV5LT10</accession>
<dbReference type="EMBL" id="BPVZ01000140">
    <property type="protein sequence ID" value="GKV40275.1"/>
    <property type="molecule type" value="Genomic_DNA"/>
</dbReference>
<reference evidence="3 4" key="1">
    <citation type="journal article" date="2021" name="Commun. Biol.">
        <title>The genome of Shorea leprosula (Dipterocarpaceae) highlights the ecological relevance of drought in aseasonal tropical rainforests.</title>
        <authorList>
            <person name="Ng K.K.S."/>
            <person name="Kobayashi M.J."/>
            <person name="Fawcett J.A."/>
            <person name="Hatakeyama M."/>
            <person name="Paape T."/>
            <person name="Ng C.H."/>
            <person name="Ang C.C."/>
            <person name="Tnah L.H."/>
            <person name="Lee C.T."/>
            <person name="Nishiyama T."/>
            <person name="Sese J."/>
            <person name="O'Brien M.J."/>
            <person name="Copetti D."/>
            <person name="Mohd Noor M.I."/>
            <person name="Ong R.C."/>
            <person name="Putra M."/>
            <person name="Sireger I.Z."/>
            <person name="Indrioko S."/>
            <person name="Kosugi Y."/>
            <person name="Izuno A."/>
            <person name="Isagi Y."/>
            <person name="Lee S.L."/>
            <person name="Shimizu K.K."/>
        </authorList>
    </citation>
    <scope>NUCLEOTIDE SEQUENCE [LARGE SCALE GENOMIC DNA]</scope>
    <source>
        <strain evidence="3">214</strain>
    </source>
</reference>
<evidence type="ECO:0000313" key="4">
    <source>
        <dbReference type="Proteomes" id="UP001054252"/>
    </source>
</evidence>
<dbReference type="InterPro" id="IPR000477">
    <property type="entry name" value="RT_dom"/>
</dbReference>
<organism evidence="3 4">
    <name type="scientific">Rubroshorea leprosula</name>
    <dbReference type="NCBI Taxonomy" id="152421"/>
    <lineage>
        <taxon>Eukaryota</taxon>
        <taxon>Viridiplantae</taxon>
        <taxon>Streptophyta</taxon>
        <taxon>Embryophyta</taxon>
        <taxon>Tracheophyta</taxon>
        <taxon>Spermatophyta</taxon>
        <taxon>Magnoliopsida</taxon>
        <taxon>eudicotyledons</taxon>
        <taxon>Gunneridae</taxon>
        <taxon>Pentapetalae</taxon>
        <taxon>rosids</taxon>
        <taxon>malvids</taxon>
        <taxon>Malvales</taxon>
        <taxon>Dipterocarpaceae</taxon>
        <taxon>Rubroshorea</taxon>
    </lineage>
</organism>
<dbReference type="AlphaFoldDB" id="A0AAV5LT10"/>
<name>A0AAV5LT10_9ROSI</name>
<dbReference type="PANTHER" id="PTHR33116:SF78">
    <property type="entry name" value="OS12G0587133 PROTEIN"/>
    <property type="match status" value="1"/>
</dbReference>
<proteinExistence type="predicted"/>
<dbReference type="Proteomes" id="UP001054252">
    <property type="component" value="Unassembled WGS sequence"/>
</dbReference>
<dbReference type="CDD" id="cd01650">
    <property type="entry name" value="RT_nLTR_like"/>
    <property type="match status" value="1"/>
</dbReference>
<gene>
    <name evidence="3" type="ORF">SLEP1_g47942</name>
</gene>
<evidence type="ECO:0000259" key="1">
    <source>
        <dbReference type="Pfam" id="PF00078"/>
    </source>
</evidence>
<comment type="caution">
    <text evidence="3">The sequence shown here is derived from an EMBL/GenBank/DDBJ whole genome shotgun (WGS) entry which is preliminary data.</text>
</comment>
<dbReference type="Pfam" id="PF13966">
    <property type="entry name" value="zf-RVT"/>
    <property type="match status" value="1"/>
</dbReference>
<evidence type="ECO:0008006" key="5">
    <source>
        <dbReference type="Google" id="ProtNLM"/>
    </source>
</evidence>
<protein>
    <recommendedName>
        <fullName evidence="5">Reverse transcriptase domain-containing protein</fullName>
    </recommendedName>
</protein>
<evidence type="ECO:0000313" key="3">
    <source>
        <dbReference type="EMBL" id="GKV40275.1"/>
    </source>
</evidence>
<keyword evidence="4" id="KW-1185">Reference proteome</keyword>
<dbReference type="InterPro" id="IPR026960">
    <property type="entry name" value="RVT-Znf"/>
</dbReference>
<dbReference type="Pfam" id="PF00078">
    <property type="entry name" value="RVT_1"/>
    <property type="match status" value="1"/>
</dbReference>
<evidence type="ECO:0000259" key="2">
    <source>
        <dbReference type="Pfam" id="PF13966"/>
    </source>
</evidence>
<sequence>MKEAERVIATVDEKGENGTLTAEDIEIRKGCFIELWRNLRIKESMWSQKSRKMWLKEGDANTKFFHSCVRGIWRRNEIINSIQINNKQLGGVAEIREEVASYFQGLFTEEMWQRPRLDGINFNQLSQTDNESLLAVFFEEEIKNAEFHESGKLVRGSNASFIMLIPKVENPQRIEEYRPISLIGVMYKIIAKLLANRLRKVLDKIIGEQQMAFIRGRQLIDSVVIANEVNWDFIDYMLCRMGFPVKWRKWIKECLQSSMISIILNGSPTRPFQVSKGIRQVVKELYKGVKIGNGSVMVSHLQYADDTKFFGEATKENILAIKCIMRTFELVSGLKINYGKCQLMGVGIEDSWKRKMAYKLCCKEGELPFKYLGIPIGGNHRKLAMWQPLVDTFKKKLASWKGRHLSFGGRITLINSMLSSLPVFMIWVKRESVCKQKKYGGLGVRDLRKFNIALMGKWWGRLVNIKKGLWRGVMEVKYGQNGGHWLDWVRDGRNVGSLWWRDVRNLNVGEGANGGWLSSGFRMKIGEGKDGSFWWDEWCGEVCLANKFPRLYLLSTGKENKCHQMGQDFNGTWKWNLAWRRNLFEWEDEEAKELKRTIENVTITPGQPDKWEWIHSNDGQYSTKIAYSMLVKQRREPEEAEIFKRIWSKILPSKVAAFNWKVMQDRIPTKIKLLKRGIVKDTGERKCVLCENEDEDSNHLFLNCSIARRLWQACANWWGITVTLDKDCWKTFQNFGAWTTSSRITEGWDCIWNSFIWSMWMARNGKIF</sequence>
<feature type="domain" description="Reverse transcriptase zinc-binding" evidence="2">
    <location>
        <begin position="621"/>
        <end position="711"/>
    </location>
</feature>
<dbReference type="PANTHER" id="PTHR33116">
    <property type="entry name" value="REVERSE TRANSCRIPTASE ZINC-BINDING DOMAIN-CONTAINING PROTEIN-RELATED-RELATED"/>
    <property type="match status" value="1"/>
</dbReference>
<feature type="domain" description="Reverse transcriptase" evidence="1">
    <location>
        <begin position="169"/>
        <end position="376"/>
    </location>
</feature>